<dbReference type="PROSITE" id="PS50216">
    <property type="entry name" value="DHHC"/>
    <property type="match status" value="1"/>
</dbReference>
<feature type="compositionally biased region" description="Polar residues" evidence="11">
    <location>
        <begin position="259"/>
        <end position="281"/>
    </location>
</feature>
<dbReference type="InterPro" id="IPR001594">
    <property type="entry name" value="Palmitoyltrfase_DHHC"/>
</dbReference>
<evidence type="ECO:0000256" key="4">
    <source>
        <dbReference type="ARBA" id="ARBA00022989"/>
    </source>
</evidence>
<evidence type="ECO:0000313" key="13">
    <source>
        <dbReference type="EMBL" id="THH18270.1"/>
    </source>
</evidence>
<accession>A0A4S4M624</accession>
<dbReference type="OrthoDB" id="331948at2759"/>
<sequence length="392" mass="45194">MGRLLGRIVVGGTLSLIAFIAYSSQIFIIWPWYGHEVSVELLTLLIPFNVLVGLLLWNYYLCVVTDPGSAPDEWQPDTTAFEGYEVKKLTGGPRFCRTCDKYKPPRAHHCKTCKRCVLRMDHHCPWVNNCVGFFNYGHFIRFLFYVDVACTYHACMVTRRVFDATNVRYYDAPGGKELVFIVLNYATCIPVLLMVGGFSLYHFYCLLGNSTTIEGWEKDKVATLIRRGKIRIPLQEAWPPRDPSDPKYHFTLPETPWTYENENLNPELRPSNTRLRATSRQPKSELGISSLPPWHPDYDEDNPIDHDSLASSSSDEKEYTGGMIRRGSEGYEVRPVDREEILRRYVESRGEDAGRYKRYVPEAPSESESEAEDEPLVHRVEFWRTEEAALRN</sequence>
<proteinExistence type="inferred from homology"/>
<keyword evidence="2 10" id="KW-0808">Transferase</keyword>
<dbReference type="Pfam" id="PF01529">
    <property type="entry name" value="DHHC"/>
    <property type="match status" value="1"/>
</dbReference>
<evidence type="ECO:0000256" key="8">
    <source>
        <dbReference type="ARBA" id="ARBA00023315"/>
    </source>
</evidence>
<reference evidence="13 14" key="1">
    <citation type="submission" date="2019-02" db="EMBL/GenBank/DDBJ databases">
        <title>Genome sequencing of the rare red list fungi Bondarzewia mesenterica.</title>
        <authorList>
            <person name="Buettner E."/>
            <person name="Kellner H."/>
        </authorList>
    </citation>
    <scope>NUCLEOTIDE SEQUENCE [LARGE SCALE GENOMIC DNA]</scope>
    <source>
        <strain evidence="13 14">DSM 108281</strain>
    </source>
</reference>
<comment type="domain">
    <text evidence="10">The DHHC domain is required for palmitoyltransferase activity.</text>
</comment>
<dbReference type="EC" id="2.3.1.225" evidence="10"/>
<evidence type="ECO:0000256" key="10">
    <source>
        <dbReference type="RuleBase" id="RU079119"/>
    </source>
</evidence>
<dbReference type="EMBL" id="SGPL01000081">
    <property type="protein sequence ID" value="THH18270.1"/>
    <property type="molecule type" value="Genomic_DNA"/>
</dbReference>
<comment type="subcellular location">
    <subcellularLocation>
        <location evidence="1">Membrane</location>
        <topology evidence="1">Multi-pass membrane protein</topology>
    </subcellularLocation>
</comment>
<evidence type="ECO:0000259" key="12">
    <source>
        <dbReference type="Pfam" id="PF01529"/>
    </source>
</evidence>
<feature type="domain" description="Palmitoyltransferase DHHC" evidence="12">
    <location>
        <begin position="92"/>
        <end position="218"/>
    </location>
</feature>
<feature type="region of interest" description="Disordered" evidence="11">
    <location>
        <begin position="259"/>
        <end position="331"/>
    </location>
</feature>
<evidence type="ECO:0000256" key="11">
    <source>
        <dbReference type="SAM" id="MobiDB-lite"/>
    </source>
</evidence>
<evidence type="ECO:0000256" key="7">
    <source>
        <dbReference type="ARBA" id="ARBA00023288"/>
    </source>
</evidence>
<keyword evidence="5 10" id="KW-0472">Membrane</keyword>
<keyword evidence="8 10" id="KW-0012">Acyltransferase</keyword>
<evidence type="ECO:0000256" key="6">
    <source>
        <dbReference type="ARBA" id="ARBA00023139"/>
    </source>
</evidence>
<feature type="transmembrane region" description="Helical" evidence="10">
    <location>
        <begin position="178"/>
        <end position="204"/>
    </location>
</feature>
<keyword evidence="6" id="KW-0564">Palmitate</keyword>
<evidence type="ECO:0000256" key="2">
    <source>
        <dbReference type="ARBA" id="ARBA00022679"/>
    </source>
</evidence>
<keyword evidence="4 10" id="KW-1133">Transmembrane helix</keyword>
<keyword evidence="7" id="KW-0449">Lipoprotein</keyword>
<dbReference type="Proteomes" id="UP000310158">
    <property type="component" value="Unassembled WGS sequence"/>
</dbReference>
<dbReference type="InterPro" id="IPR039859">
    <property type="entry name" value="PFA4/ZDH16/20/ERF2-like"/>
</dbReference>
<comment type="catalytic activity">
    <reaction evidence="9 10">
        <text>L-cysteinyl-[protein] + hexadecanoyl-CoA = S-hexadecanoyl-L-cysteinyl-[protein] + CoA</text>
        <dbReference type="Rhea" id="RHEA:36683"/>
        <dbReference type="Rhea" id="RHEA-COMP:10131"/>
        <dbReference type="Rhea" id="RHEA-COMP:11032"/>
        <dbReference type="ChEBI" id="CHEBI:29950"/>
        <dbReference type="ChEBI" id="CHEBI:57287"/>
        <dbReference type="ChEBI" id="CHEBI:57379"/>
        <dbReference type="ChEBI" id="CHEBI:74151"/>
        <dbReference type="EC" id="2.3.1.225"/>
    </reaction>
</comment>
<feature type="region of interest" description="Disordered" evidence="11">
    <location>
        <begin position="351"/>
        <end position="376"/>
    </location>
</feature>
<evidence type="ECO:0000256" key="1">
    <source>
        <dbReference type="ARBA" id="ARBA00004141"/>
    </source>
</evidence>
<evidence type="ECO:0000256" key="5">
    <source>
        <dbReference type="ARBA" id="ARBA00023136"/>
    </source>
</evidence>
<dbReference type="GO" id="GO:0016020">
    <property type="term" value="C:membrane"/>
    <property type="evidence" value="ECO:0007669"/>
    <property type="project" value="UniProtKB-SubCell"/>
</dbReference>
<dbReference type="AlphaFoldDB" id="A0A4S4M624"/>
<keyword evidence="14" id="KW-1185">Reference proteome</keyword>
<dbReference type="GO" id="GO:0019706">
    <property type="term" value="F:protein-cysteine S-palmitoyltransferase activity"/>
    <property type="evidence" value="ECO:0007669"/>
    <property type="project" value="UniProtKB-EC"/>
</dbReference>
<organism evidence="13 14">
    <name type="scientific">Bondarzewia mesenterica</name>
    <dbReference type="NCBI Taxonomy" id="1095465"/>
    <lineage>
        <taxon>Eukaryota</taxon>
        <taxon>Fungi</taxon>
        <taxon>Dikarya</taxon>
        <taxon>Basidiomycota</taxon>
        <taxon>Agaricomycotina</taxon>
        <taxon>Agaricomycetes</taxon>
        <taxon>Russulales</taxon>
        <taxon>Bondarzewiaceae</taxon>
        <taxon>Bondarzewia</taxon>
    </lineage>
</organism>
<comment type="caution">
    <text evidence="13">The sequence shown here is derived from an EMBL/GenBank/DDBJ whole genome shotgun (WGS) entry which is preliminary data.</text>
</comment>
<protein>
    <recommendedName>
        <fullName evidence="10">Palmitoyltransferase</fullName>
        <ecNumber evidence="10">2.3.1.225</ecNumber>
    </recommendedName>
</protein>
<gene>
    <name evidence="13" type="ORF">EW146_g2688</name>
</gene>
<dbReference type="PANTHER" id="PTHR12246">
    <property type="entry name" value="PALMITOYLTRANSFERASE ZDHHC16"/>
    <property type="match status" value="1"/>
</dbReference>
<evidence type="ECO:0000313" key="14">
    <source>
        <dbReference type="Proteomes" id="UP000310158"/>
    </source>
</evidence>
<feature type="transmembrane region" description="Helical" evidence="10">
    <location>
        <begin position="39"/>
        <end position="61"/>
    </location>
</feature>
<feature type="transmembrane region" description="Helical" evidence="10">
    <location>
        <begin position="12"/>
        <end position="33"/>
    </location>
</feature>
<feature type="compositionally biased region" description="Basic and acidic residues" evidence="11">
    <location>
        <begin position="303"/>
        <end position="319"/>
    </location>
</feature>
<comment type="similarity">
    <text evidence="10">Belongs to the DHHC palmitoyltransferase family.</text>
</comment>
<evidence type="ECO:0000256" key="3">
    <source>
        <dbReference type="ARBA" id="ARBA00022692"/>
    </source>
</evidence>
<name>A0A4S4M624_9AGAM</name>
<evidence type="ECO:0000256" key="9">
    <source>
        <dbReference type="ARBA" id="ARBA00048048"/>
    </source>
</evidence>
<feature type="compositionally biased region" description="Acidic residues" evidence="11">
    <location>
        <begin position="365"/>
        <end position="374"/>
    </location>
</feature>
<keyword evidence="3 10" id="KW-0812">Transmembrane</keyword>